<feature type="chain" id="PRO_5046951524" evidence="1">
    <location>
        <begin position="22"/>
        <end position="154"/>
    </location>
</feature>
<name>A0ABW4ACK2_9ACTN</name>
<accession>A0ABW4ACK2</accession>
<sequence length="154" mass="15726">MRKPLSMVLSVALLVTGAVIAYPADDALAVDVTLAAQGGPTGLGVSGTAVTGLYPGNKGKLTVVVKNPYRFPVSITAVSANLVATSRPGCKATYANLTIGRYAGRPALPARIAAGKQVSLGYLPVWMPAKTVADACQGATFTLRLNATARKAGR</sequence>
<organism evidence="2 3">
    <name type="scientific">Actinoplanes sichuanensis</name>
    <dbReference type="NCBI Taxonomy" id="512349"/>
    <lineage>
        <taxon>Bacteria</taxon>
        <taxon>Bacillati</taxon>
        <taxon>Actinomycetota</taxon>
        <taxon>Actinomycetes</taxon>
        <taxon>Micromonosporales</taxon>
        <taxon>Micromonosporaceae</taxon>
        <taxon>Actinoplanes</taxon>
    </lineage>
</organism>
<protein>
    <submittedName>
        <fullName evidence="2">Uncharacterized protein</fullName>
    </submittedName>
</protein>
<dbReference type="Proteomes" id="UP001597183">
    <property type="component" value="Unassembled WGS sequence"/>
</dbReference>
<evidence type="ECO:0000313" key="2">
    <source>
        <dbReference type="EMBL" id="MFD1368407.1"/>
    </source>
</evidence>
<feature type="signal peptide" evidence="1">
    <location>
        <begin position="1"/>
        <end position="21"/>
    </location>
</feature>
<keyword evidence="3" id="KW-1185">Reference proteome</keyword>
<proteinExistence type="predicted"/>
<dbReference type="RefSeq" id="WP_317788800.1">
    <property type="nucleotide sequence ID" value="NZ_AP028461.1"/>
</dbReference>
<evidence type="ECO:0000256" key="1">
    <source>
        <dbReference type="SAM" id="SignalP"/>
    </source>
</evidence>
<reference evidence="3" key="1">
    <citation type="journal article" date="2019" name="Int. J. Syst. Evol. Microbiol.">
        <title>The Global Catalogue of Microorganisms (GCM) 10K type strain sequencing project: providing services to taxonomists for standard genome sequencing and annotation.</title>
        <authorList>
            <consortium name="The Broad Institute Genomics Platform"/>
            <consortium name="The Broad Institute Genome Sequencing Center for Infectious Disease"/>
            <person name="Wu L."/>
            <person name="Ma J."/>
        </authorList>
    </citation>
    <scope>NUCLEOTIDE SEQUENCE [LARGE SCALE GENOMIC DNA]</scope>
    <source>
        <strain evidence="3">CCM 7526</strain>
    </source>
</reference>
<evidence type="ECO:0000313" key="3">
    <source>
        <dbReference type="Proteomes" id="UP001597183"/>
    </source>
</evidence>
<comment type="caution">
    <text evidence="2">The sequence shown here is derived from an EMBL/GenBank/DDBJ whole genome shotgun (WGS) entry which is preliminary data.</text>
</comment>
<keyword evidence="1" id="KW-0732">Signal</keyword>
<gene>
    <name evidence="2" type="ORF">ACFQ5G_23900</name>
</gene>
<dbReference type="EMBL" id="JBHTMK010000037">
    <property type="protein sequence ID" value="MFD1368407.1"/>
    <property type="molecule type" value="Genomic_DNA"/>
</dbReference>